<dbReference type="AlphaFoldDB" id="A0A7K2IXQ4"/>
<gene>
    <name evidence="1" type="ORF">GTW20_21555</name>
</gene>
<protein>
    <recommendedName>
        <fullName evidence="3">HEAT repeat domain-containing protein</fullName>
    </recommendedName>
</protein>
<comment type="caution">
    <text evidence="1">The sequence shown here is derived from an EMBL/GenBank/DDBJ whole genome shotgun (WGS) entry which is preliminary data.</text>
</comment>
<accession>A0A7K2IXQ4</accession>
<organism evidence="1 2">
    <name type="scientific">Nocardiopsis alba</name>
    <dbReference type="NCBI Taxonomy" id="53437"/>
    <lineage>
        <taxon>Bacteria</taxon>
        <taxon>Bacillati</taxon>
        <taxon>Actinomycetota</taxon>
        <taxon>Actinomycetes</taxon>
        <taxon>Streptosporangiales</taxon>
        <taxon>Nocardiopsidaceae</taxon>
        <taxon>Nocardiopsis</taxon>
    </lineage>
</organism>
<evidence type="ECO:0000313" key="2">
    <source>
        <dbReference type="Proteomes" id="UP000467124"/>
    </source>
</evidence>
<dbReference type="EMBL" id="WWHY01000001">
    <property type="protein sequence ID" value="MYR34768.1"/>
    <property type="molecule type" value="Genomic_DNA"/>
</dbReference>
<evidence type="ECO:0000313" key="1">
    <source>
        <dbReference type="EMBL" id="MYR34768.1"/>
    </source>
</evidence>
<reference evidence="1 2" key="1">
    <citation type="journal article" date="2019" name="Nat. Commun.">
        <title>The antimicrobial potential of Streptomyces from insect microbiomes.</title>
        <authorList>
            <person name="Chevrette M.G."/>
            <person name="Carlson C.M."/>
            <person name="Ortega H.E."/>
            <person name="Thomas C."/>
            <person name="Ananiev G.E."/>
            <person name="Barns K.J."/>
            <person name="Book A.J."/>
            <person name="Cagnazzo J."/>
            <person name="Carlos C."/>
            <person name="Flanigan W."/>
            <person name="Grubbs K.J."/>
            <person name="Horn H.A."/>
            <person name="Hoffmann F.M."/>
            <person name="Klassen J.L."/>
            <person name="Knack J.J."/>
            <person name="Lewin G.R."/>
            <person name="McDonald B.R."/>
            <person name="Muller L."/>
            <person name="Melo W.G.P."/>
            <person name="Pinto-Tomas A.A."/>
            <person name="Schmitz A."/>
            <person name="Wendt-Pienkowski E."/>
            <person name="Wildman S."/>
            <person name="Zhao M."/>
            <person name="Zhang F."/>
            <person name="Bugni T.S."/>
            <person name="Andes D.R."/>
            <person name="Pupo M.T."/>
            <person name="Currie C.R."/>
        </authorList>
    </citation>
    <scope>NUCLEOTIDE SEQUENCE [LARGE SCALE GENOMIC DNA]</scope>
    <source>
        <strain evidence="1 2">SID5840</strain>
    </source>
</reference>
<dbReference type="RefSeq" id="WP_161111686.1">
    <property type="nucleotide sequence ID" value="NZ_WWHY01000001.1"/>
</dbReference>
<proteinExistence type="predicted"/>
<sequence>MDTGPDTLRNSDWDRTFHAYGCAADLPGALAAVLSGDAGAFGGALDHLYGAVLHQGTVYPATAPAALFLAGGLGLSALDTVVEERVSGPITGRVVLLEFLAGVALASLIDHDTGTPAPAPVPETERDRVIAMMRSEDEEEAIAAWDEPVVERLMLDGLADMRAAAPALADAVRPFLTHPDRSTRIRAVEAAAALCRLGAGTPDLSGAADLAECRDEGAVIVLALGDIGEDTTEFLAHADPVVRVCAALAPALRNDPAALAELRSALTDPDAVEAWFTTPPSLFALGGRDVLVEALAASSNATRAVPDPSVGAGTGVSG</sequence>
<name>A0A7K2IXQ4_9ACTN</name>
<dbReference type="Proteomes" id="UP000467124">
    <property type="component" value="Unassembled WGS sequence"/>
</dbReference>
<evidence type="ECO:0008006" key="3">
    <source>
        <dbReference type="Google" id="ProtNLM"/>
    </source>
</evidence>